<dbReference type="EMBL" id="JABCIY010000105">
    <property type="protein sequence ID" value="KAF7192824.1"/>
    <property type="molecule type" value="Genomic_DNA"/>
</dbReference>
<gene>
    <name evidence="7" type="ORF">HII31_05841</name>
</gene>
<keyword evidence="4" id="KW-0256">Endoplasmic reticulum</keyword>
<proteinExistence type="predicted"/>
<comment type="caution">
    <text evidence="7">The sequence shown here is derived from an EMBL/GenBank/DDBJ whole genome shotgun (WGS) entry which is preliminary data.</text>
</comment>
<evidence type="ECO:0000256" key="4">
    <source>
        <dbReference type="ARBA" id="ARBA00022824"/>
    </source>
</evidence>
<reference evidence="7" key="1">
    <citation type="submission" date="2020-04" db="EMBL/GenBank/DDBJ databases">
        <title>Draft genome resource of the tomato pathogen Pseudocercospora fuligena.</title>
        <authorList>
            <person name="Zaccaron A."/>
        </authorList>
    </citation>
    <scope>NUCLEOTIDE SEQUENCE</scope>
    <source>
        <strain evidence="7">PF001</strain>
    </source>
</reference>
<evidence type="ECO:0000313" key="8">
    <source>
        <dbReference type="Proteomes" id="UP000660729"/>
    </source>
</evidence>
<protein>
    <submittedName>
        <fullName evidence="7">Protein SERAC1</fullName>
    </submittedName>
</protein>
<evidence type="ECO:0000256" key="1">
    <source>
        <dbReference type="ARBA" id="ARBA00004173"/>
    </source>
</evidence>
<comment type="subcellular location">
    <subcellularLocation>
        <location evidence="2">Endoplasmic reticulum</location>
    </subcellularLocation>
    <subcellularLocation>
        <location evidence="3">Membrane</location>
    </subcellularLocation>
    <subcellularLocation>
        <location evidence="1">Mitochondrion</location>
    </subcellularLocation>
</comment>
<organism evidence="7 8">
    <name type="scientific">Pseudocercospora fuligena</name>
    <dbReference type="NCBI Taxonomy" id="685502"/>
    <lineage>
        <taxon>Eukaryota</taxon>
        <taxon>Fungi</taxon>
        <taxon>Dikarya</taxon>
        <taxon>Ascomycota</taxon>
        <taxon>Pezizomycotina</taxon>
        <taxon>Dothideomycetes</taxon>
        <taxon>Dothideomycetidae</taxon>
        <taxon>Mycosphaerellales</taxon>
        <taxon>Mycosphaerellaceae</taxon>
        <taxon>Pseudocercospora</taxon>
    </lineage>
</organism>
<name>A0A8H6VLT3_9PEZI</name>
<evidence type="ECO:0000256" key="5">
    <source>
        <dbReference type="ARBA" id="ARBA00023128"/>
    </source>
</evidence>
<dbReference type="PANTHER" id="PTHR48182">
    <property type="entry name" value="PROTEIN SERAC1"/>
    <property type="match status" value="1"/>
</dbReference>
<keyword evidence="5" id="KW-0496">Mitochondrion</keyword>
<dbReference type="GO" id="GO:0016020">
    <property type="term" value="C:membrane"/>
    <property type="evidence" value="ECO:0007669"/>
    <property type="project" value="UniProtKB-SubCell"/>
</dbReference>
<dbReference type="OrthoDB" id="5086500at2759"/>
<evidence type="ECO:0000256" key="2">
    <source>
        <dbReference type="ARBA" id="ARBA00004240"/>
    </source>
</evidence>
<dbReference type="GO" id="GO:0005783">
    <property type="term" value="C:endoplasmic reticulum"/>
    <property type="evidence" value="ECO:0007669"/>
    <property type="project" value="UniProtKB-SubCell"/>
</dbReference>
<evidence type="ECO:0000256" key="3">
    <source>
        <dbReference type="ARBA" id="ARBA00004370"/>
    </source>
</evidence>
<keyword evidence="6" id="KW-0472">Membrane</keyword>
<dbReference type="AlphaFoldDB" id="A0A8H6VLT3"/>
<dbReference type="GO" id="GO:0005739">
    <property type="term" value="C:mitochondrion"/>
    <property type="evidence" value="ECO:0007669"/>
    <property type="project" value="UniProtKB-SubCell"/>
</dbReference>
<evidence type="ECO:0000256" key="6">
    <source>
        <dbReference type="ARBA" id="ARBA00023136"/>
    </source>
</evidence>
<evidence type="ECO:0000313" key="7">
    <source>
        <dbReference type="EMBL" id="KAF7192824.1"/>
    </source>
</evidence>
<dbReference type="Proteomes" id="UP000660729">
    <property type="component" value="Unassembled WGS sequence"/>
</dbReference>
<dbReference type="PANTHER" id="PTHR48182:SF2">
    <property type="entry name" value="PROTEIN SERAC1"/>
    <property type="match status" value="1"/>
</dbReference>
<dbReference type="InterPro" id="IPR052374">
    <property type="entry name" value="SERAC1"/>
</dbReference>
<keyword evidence="8" id="KW-1185">Reference proteome</keyword>
<sequence>MFPHGGKHAPRGHWLSDFLPDDNRLHIYQYPPEIFFGTTPYSLSREAENMLERMAHLAICIAQSKNSTLFKRLRGVVFLGTPHHGSELADPSAVLGNIVSVSYEGTLRTKQLKNMRRNAHRLVELNRDFQESVGTLEVVSFYEAVPTAPLNTIIIDRSAALLQTRGARQVETSVNHIQLCQMAGRDPGHYEKVVKALHDLIASIPIVPIDNTETANIARHGLPDLHFDNKSSTTANQGYTQINGGQNIYFMHVRQMVTPFIC</sequence>
<accession>A0A8H6VLT3</accession>